<dbReference type="InterPro" id="IPR029055">
    <property type="entry name" value="Ntn_hydrolases_N"/>
</dbReference>
<evidence type="ECO:0000259" key="11">
    <source>
        <dbReference type="Pfam" id="PF13537"/>
    </source>
</evidence>
<evidence type="ECO:0000256" key="5">
    <source>
        <dbReference type="ARBA" id="ARBA00022840"/>
    </source>
</evidence>
<comment type="pathway">
    <text evidence="1">Amino-acid biosynthesis; L-asparagine biosynthesis; L-asparagine from L-aspartate (L-Gln route): step 1/1.</text>
</comment>
<dbReference type="Gene3D" id="3.40.50.620">
    <property type="entry name" value="HUPs"/>
    <property type="match status" value="1"/>
</dbReference>
<evidence type="ECO:0000256" key="2">
    <source>
        <dbReference type="ARBA" id="ARBA00005752"/>
    </source>
</evidence>
<comment type="catalytic activity">
    <reaction evidence="7">
        <text>L-aspartate + L-glutamine + ATP + H2O = L-asparagine + L-glutamate + AMP + diphosphate + H(+)</text>
        <dbReference type="Rhea" id="RHEA:12228"/>
        <dbReference type="ChEBI" id="CHEBI:15377"/>
        <dbReference type="ChEBI" id="CHEBI:15378"/>
        <dbReference type="ChEBI" id="CHEBI:29985"/>
        <dbReference type="ChEBI" id="CHEBI:29991"/>
        <dbReference type="ChEBI" id="CHEBI:30616"/>
        <dbReference type="ChEBI" id="CHEBI:33019"/>
        <dbReference type="ChEBI" id="CHEBI:58048"/>
        <dbReference type="ChEBI" id="CHEBI:58359"/>
        <dbReference type="ChEBI" id="CHEBI:456215"/>
        <dbReference type="EC" id="6.3.5.4"/>
    </reaction>
</comment>
<dbReference type="Gene3D" id="3.60.20.10">
    <property type="entry name" value="Glutamine Phosphoribosylpyrophosphate, subunit 1, domain 1"/>
    <property type="match status" value="1"/>
</dbReference>
<dbReference type="Proteomes" id="UP000280307">
    <property type="component" value="Unassembled WGS sequence"/>
</dbReference>
<feature type="binding site" evidence="8">
    <location>
        <position position="242"/>
    </location>
    <ligand>
        <name>ATP</name>
        <dbReference type="ChEBI" id="CHEBI:30616"/>
    </ligand>
</feature>
<keyword evidence="6" id="KW-0061">Asparagine biosynthesis</keyword>
<reference evidence="12 13" key="1">
    <citation type="submission" date="2018-12" db="EMBL/GenBank/DDBJ databases">
        <title>Genome Sequence of Candidatus Viridilinea halotolerans isolated from saline sulfide-rich spring.</title>
        <authorList>
            <person name="Grouzdev D.S."/>
            <person name="Burganskaya E.I."/>
            <person name="Krutkina M.S."/>
            <person name="Sukhacheva M.V."/>
            <person name="Gorlenko V.M."/>
        </authorList>
    </citation>
    <scope>NUCLEOTIDE SEQUENCE [LARGE SCALE GENOMIC DNA]</scope>
    <source>
        <strain evidence="12">Chok-6</strain>
    </source>
</reference>
<evidence type="ECO:0000256" key="3">
    <source>
        <dbReference type="ARBA" id="ARBA00012737"/>
    </source>
</evidence>
<gene>
    <name evidence="12" type="ORF">EI684_21290</name>
</gene>
<feature type="domain" description="Glutamine amidotransferase type-2" evidence="11">
    <location>
        <begin position="52"/>
        <end position="145"/>
    </location>
</feature>
<keyword evidence="4 8" id="KW-0547">Nucleotide-binding</keyword>
<sequence>MRFFATLNAADPQATLAQVGATPALVAPPCALGLVADQRAWLAAGPYRVGALVAVGEVTLFNRADLLAALGDTPLAPTCSDGELLLATYAAFGPPGLGRADGLFALAIWDGTCLTLVRDPVGGRTLFYSQAGNVWAAASHLLALRRWPLLRPSLNLSAVQSFLTFAYIPGAETLLEGVYELLPGQYMRLGPGAQRSSGFAWLPQEVPPDPALSAADYIALLRHELEATTQAMLPSDEEVGVLLSGGVDSSLVAALAARLHTRTPRTYSICFGDELPNELAYAGLVANHCRTRHRVLRFSGAQVAAALPAAVAALDCPVGDPLTAPNLLLARTAAADGLRVILNGEGGDPCFGGPKNLPMLAYALQHGLDDPAALAHTYLRSYRKGYAELPRLLTPEALAALQHAPPLEERVQPYLTNPQMQSYLNRLLYTNVRTKGAHHILTKVERLTAACGLEGRAPLFSRAIVATSFALPPALKLRGTCEKWILKQAVADLLPAQIIERPKSGMRVPVQHWLRGPLHELANDLLLGPRAQARGLFRPALLREWMAGHGMLWPRQGMALWMLVTLELWLRVYVDGYSY</sequence>
<dbReference type="GO" id="GO:0005524">
    <property type="term" value="F:ATP binding"/>
    <property type="evidence" value="ECO:0007669"/>
    <property type="project" value="UniProtKB-KW"/>
</dbReference>
<dbReference type="CDD" id="cd01991">
    <property type="entry name" value="Asn_synthase_B_C"/>
    <property type="match status" value="1"/>
</dbReference>
<feature type="binding site" evidence="8">
    <location>
        <position position="81"/>
    </location>
    <ligand>
        <name>L-glutamine</name>
        <dbReference type="ChEBI" id="CHEBI:58359"/>
    </ligand>
</feature>
<name>A0A426TRH7_9CHLR</name>
<dbReference type="Pfam" id="PF00733">
    <property type="entry name" value="Asn_synthase"/>
    <property type="match status" value="1"/>
</dbReference>
<dbReference type="EC" id="6.3.5.4" evidence="3"/>
<dbReference type="InterPro" id="IPR017932">
    <property type="entry name" value="GATase_2_dom"/>
</dbReference>
<dbReference type="PIRSF" id="PIRSF001589">
    <property type="entry name" value="Asn_synthetase_glu-h"/>
    <property type="match status" value="1"/>
</dbReference>
<protein>
    <recommendedName>
        <fullName evidence="3">asparagine synthase (glutamine-hydrolyzing)</fullName>
        <ecNumber evidence="3">6.3.5.4</ecNumber>
    </recommendedName>
</protein>
<dbReference type="PANTHER" id="PTHR43284:SF1">
    <property type="entry name" value="ASPARAGINE SYNTHETASE"/>
    <property type="match status" value="1"/>
</dbReference>
<feature type="domain" description="Asparagine synthetase" evidence="10">
    <location>
        <begin position="221"/>
        <end position="571"/>
    </location>
</feature>
<evidence type="ECO:0000259" key="10">
    <source>
        <dbReference type="Pfam" id="PF00733"/>
    </source>
</evidence>
<dbReference type="PANTHER" id="PTHR43284">
    <property type="entry name" value="ASPARAGINE SYNTHETASE (GLUTAMINE-HYDROLYZING)"/>
    <property type="match status" value="1"/>
</dbReference>
<dbReference type="InterPro" id="IPR001962">
    <property type="entry name" value="Asn_synthase"/>
</dbReference>
<proteinExistence type="inferred from homology"/>
<keyword evidence="5 8" id="KW-0067">ATP-binding</keyword>
<dbReference type="SUPFAM" id="SSF52402">
    <property type="entry name" value="Adenine nucleotide alpha hydrolases-like"/>
    <property type="match status" value="1"/>
</dbReference>
<evidence type="ECO:0000256" key="8">
    <source>
        <dbReference type="PIRSR" id="PIRSR001589-2"/>
    </source>
</evidence>
<feature type="site" description="Important for beta-aspartyl-AMP intermediate formation" evidence="9">
    <location>
        <position position="345"/>
    </location>
</feature>
<dbReference type="InterPro" id="IPR014729">
    <property type="entry name" value="Rossmann-like_a/b/a_fold"/>
</dbReference>
<dbReference type="GO" id="GO:0004066">
    <property type="term" value="F:asparagine synthase (glutamine-hydrolyzing) activity"/>
    <property type="evidence" value="ECO:0007669"/>
    <property type="project" value="UniProtKB-EC"/>
</dbReference>
<dbReference type="InterPro" id="IPR051786">
    <property type="entry name" value="ASN_synthetase/amidase"/>
</dbReference>
<evidence type="ECO:0000256" key="9">
    <source>
        <dbReference type="PIRSR" id="PIRSR001589-3"/>
    </source>
</evidence>
<evidence type="ECO:0000313" key="12">
    <source>
        <dbReference type="EMBL" id="RRR66075.1"/>
    </source>
</evidence>
<comment type="caution">
    <text evidence="12">The sequence shown here is derived from an EMBL/GenBank/DDBJ whole genome shotgun (WGS) entry which is preliminary data.</text>
</comment>
<evidence type="ECO:0000256" key="6">
    <source>
        <dbReference type="ARBA" id="ARBA00022888"/>
    </source>
</evidence>
<dbReference type="GO" id="GO:0005829">
    <property type="term" value="C:cytosol"/>
    <property type="evidence" value="ECO:0007669"/>
    <property type="project" value="TreeGrafter"/>
</dbReference>
<dbReference type="EMBL" id="RSAS01000888">
    <property type="protein sequence ID" value="RRR66075.1"/>
    <property type="molecule type" value="Genomic_DNA"/>
</dbReference>
<accession>A0A426TRH7</accession>
<evidence type="ECO:0000256" key="7">
    <source>
        <dbReference type="ARBA" id="ARBA00048741"/>
    </source>
</evidence>
<organism evidence="12 13">
    <name type="scientific">Candidatus Viridilinea halotolerans</name>
    <dbReference type="NCBI Taxonomy" id="2491704"/>
    <lineage>
        <taxon>Bacteria</taxon>
        <taxon>Bacillati</taxon>
        <taxon>Chloroflexota</taxon>
        <taxon>Chloroflexia</taxon>
        <taxon>Chloroflexales</taxon>
        <taxon>Chloroflexineae</taxon>
        <taxon>Oscillochloridaceae</taxon>
        <taxon>Candidatus Viridilinea</taxon>
    </lineage>
</organism>
<evidence type="ECO:0000256" key="4">
    <source>
        <dbReference type="ARBA" id="ARBA00022741"/>
    </source>
</evidence>
<dbReference type="InterPro" id="IPR006426">
    <property type="entry name" value="Asn_synth_AEB"/>
</dbReference>
<evidence type="ECO:0000256" key="1">
    <source>
        <dbReference type="ARBA" id="ARBA00005187"/>
    </source>
</evidence>
<dbReference type="Pfam" id="PF13537">
    <property type="entry name" value="GATase_7"/>
    <property type="match status" value="1"/>
</dbReference>
<keyword evidence="6" id="KW-0028">Amino-acid biosynthesis</keyword>
<dbReference type="AlphaFoldDB" id="A0A426TRH7"/>
<dbReference type="GO" id="GO:0006529">
    <property type="term" value="P:asparagine biosynthetic process"/>
    <property type="evidence" value="ECO:0007669"/>
    <property type="project" value="UniProtKB-KW"/>
</dbReference>
<dbReference type="SUPFAM" id="SSF56235">
    <property type="entry name" value="N-terminal nucleophile aminohydrolases (Ntn hydrolases)"/>
    <property type="match status" value="1"/>
</dbReference>
<evidence type="ECO:0000313" key="13">
    <source>
        <dbReference type="Proteomes" id="UP000280307"/>
    </source>
</evidence>
<comment type="similarity">
    <text evidence="2">Belongs to the asparagine synthetase family.</text>
</comment>